<accession>A0A922D200</accession>
<dbReference type="AlphaFoldDB" id="A0A922D200"/>
<comment type="caution">
    <text evidence="1">The sequence shown here is derived from an EMBL/GenBank/DDBJ whole genome shotgun (WGS) entry which is preliminary data.</text>
</comment>
<evidence type="ECO:0000313" key="1">
    <source>
        <dbReference type="EMBL" id="KAG6465862.1"/>
    </source>
</evidence>
<protein>
    <submittedName>
        <fullName evidence="1">Uncharacterized protein</fullName>
    </submittedName>
</protein>
<reference evidence="1" key="1">
    <citation type="journal article" date="2016" name="Insect Biochem. Mol. Biol.">
        <title>Multifaceted biological insights from a draft genome sequence of the tobacco hornworm moth, Manduca sexta.</title>
        <authorList>
            <person name="Kanost M.R."/>
            <person name="Arrese E.L."/>
            <person name="Cao X."/>
            <person name="Chen Y.R."/>
            <person name="Chellapilla S."/>
            <person name="Goldsmith M.R."/>
            <person name="Grosse-Wilde E."/>
            <person name="Heckel D.G."/>
            <person name="Herndon N."/>
            <person name="Jiang H."/>
            <person name="Papanicolaou A."/>
            <person name="Qu J."/>
            <person name="Soulages J.L."/>
            <person name="Vogel H."/>
            <person name="Walters J."/>
            <person name="Waterhouse R.M."/>
            <person name="Ahn S.J."/>
            <person name="Almeida F.C."/>
            <person name="An C."/>
            <person name="Aqrawi P."/>
            <person name="Bretschneider A."/>
            <person name="Bryant W.B."/>
            <person name="Bucks S."/>
            <person name="Chao H."/>
            <person name="Chevignon G."/>
            <person name="Christen J.M."/>
            <person name="Clarke D.F."/>
            <person name="Dittmer N.T."/>
            <person name="Ferguson L.C.F."/>
            <person name="Garavelou S."/>
            <person name="Gordon K.H.J."/>
            <person name="Gunaratna R.T."/>
            <person name="Han Y."/>
            <person name="Hauser F."/>
            <person name="He Y."/>
            <person name="Heidel-Fischer H."/>
            <person name="Hirsh A."/>
            <person name="Hu Y."/>
            <person name="Jiang H."/>
            <person name="Kalra D."/>
            <person name="Klinner C."/>
            <person name="Konig C."/>
            <person name="Kovar C."/>
            <person name="Kroll A.R."/>
            <person name="Kuwar S.S."/>
            <person name="Lee S.L."/>
            <person name="Lehman R."/>
            <person name="Li K."/>
            <person name="Li Z."/>
            <person name="Liang H."/>
            <person name="Lovelace S."/>
            <person name="Lu Z."/>
            <person name="Mansfield J.H."/>
            <person name="McCulloch K.J."/>
            <person name="Mathew T."/>
            <person name="Morton B."/>
            <person name="Muzny D.M."/>
            <person name="Neunemann D."/>
            <person name="Ongeri F."/>
            <person name="Pauchet Y."/>
            <person name="Pu L.L."/>
            <person name="Pyrousis I."/>
            <person name="Rao X.J."/>
            <person name="Redding A."/>
            <person name="Roesel C."/>
            <person name="Sanchez-Gracia A."/>
            <person name="Schaack S."/>
            <person name="Shukla A."/>
            <person name="Tetreau G."/>
            <person name="Wang Y."/>
            <person name="Xiong G.H."/>
            <person name="Traut W."/>
            <person name="Walsh T.K."/>
            <person name="Worley K.C."/>
            <person name="Wu D."/>
            <person name="Wu W."/>
            <person name="Wu Y.Q."/>
            <person name="Zhang X."/>
            <person name="Zou Z."/>
            <person name="Zucker H."/>
            <person name="Briscoe A.D."/>
            <person name="Burmester T."/>
            <person name="Clem R.J."/>
            <person name="Feyereisen R."/>
            <person name="Grimmelikhuijzen C.J.P."/>
            <person name="Hamodrakas S.J."/>
            <person name="Hansson B.S."/>
            <person name="Huguet E."/>
            <person name="Jermiin L.S."/>
            <person name="Lan Q."/>
            <person name="Lehman H.K."/>
            <person name="Lorenzen M."/>
            <person name="Merzendorfer H."/>
            <person name="Michalopoulos I."/>
            <person name="Morton D.B."/>
            <person name="Muthukrishnan S."/>
            <person name="Oakeshott J.G."/>
            <person name="Palmer W."/>
            <person name="Park Y."/>
            <person name="Passarelli A.L."/>
            <person name="Rozas J."/>
            <person name="Schwartz L.M."/>
            <person name="Smith W."/>
            <person name="Southgate A."/>
            <person name="Vilcinskas A."/>
            <person name="Vogt R."/>
            <person name="Wang P."/>
            <person name="Werren J."/>
            <person name="Yu X.Q."/>
            <person name="Zhou J.J."/>
            <person name="Brown S.J."/>
            <person name="Scherer S.E."/>
            <person name="Richards S."/>
            <person name="Blissard G.W."/>
        </authorList>
    </citation>
    <scope>NUCLEOTIDE SEQUENCE</scope>
</reference>
<reference evidence="1" key="2">
    <citation type="submission" date="2020-12" db="EMBL/GenBank/DDBJ databases">
        <authorList>
            <person name="Kanost M."/>
        </authorList>
    </citation>
    <scope>NUCLEOTIDE SEQUENCE</scope>
</reference>
<proteinExistence type="predicted"/>
<dbReference type="Proteomes" id="UP000791440">
    <property type="component" value="Unassembled WGS sequence"/>
</dbReference>
<dbReference type="EMBL" id="JH669917">
    <property type="protein sequence ID" value="KAG6465862.1"/>
    <property type="molecule type" value="Genomic_DNA"/>
</dbReference>
<evidence type="ECO:0000313" key="2">
    <source>
        <dbReference type="Proteomes" id="UP000791440"/>
    </source>
</evidence>
<sequence>MSNGTERRGGCVRRQRSIHHVHYDLRRRDEDMAKPLVLPTCSLQVYDTQVAGHKSVEDTKYLGMFWFGK</sequence>
<gene>
    <name evidence="1" type="ORF">O3G_MSEX015447</name>
</gene>
<keyword evidence="2" id="KW-1185">Reference proteome</keyword>
<organism evidence="1 2">
    <name type="scientific">Manduca sexta</name>
    <name type="common">Tobacco hawkmoth</name>
    <name type="synonym">Tobacco hornworm</name>
    <dbReference type="NCBI Taxonomy" id="7130"/>
    <lineage>
        <taxon>Eukaryota</taxon>
        <taxon>Metazoa</taxon>
        <taxon>Ecdysozoa</taxon>
        <taxon>Arthropoda</taxon>
        <taxon>Hexapoda</taxon>
        <taxon>Insecta</taxon>
        <taxon>Pterygota</taxon>
        <taxon>Neoptera</taxon>
        <taxon>Endopterygota</taxon>
        <taxon>Lepidoptera</taxon>
        <taxon>Glossata</taxon>
        <taxon>Ditrysia</taxon>
        <taxon>Bombycoidea</taxon>
        <taxon>Sphingidae</taxon>
        <taxon>Sphinginae</taxon>
        <taxon>Sphingini</taxon>
        <taxon>Manduca</taxon>
    </lineage>
</organism>
<name>A0A922D200_MANSE</name>